<keyword evidence="1" id="KW-0175">Coiled coil</keyword>
<evidence type="ECO:0000313" key="3">
    <source>
        <dbReference type="EMBL" id="KAI9276944.1"/>
    </source>
</evidence>
<name>A0AAD5KAU2_9FUNG</name>
<dbReference type="InterPro" id="IPR007304">
    <property type="entry name" value="TAP46-like"/>
</dbReference>
<dbReference type="PANTHER" id="PTHR10933:SF9">
    <property type="entry name" value="IMMUNOGLOBULIN-BINDING PROTEIN 1"/>
    <property type="match status" value="1"/>
</dbReference>
<dbReference type="PANTHER" id="PTHR10933">
    <property type="entry name" value="IMMUNOGLOBULIN-BINDING PROTEIN 1"/>
    <property type="match status" value="1"/>
</dbReference>
<sequence>MASLDNLSLGELFTSGQAYLTELEETSLASIDPVYQSKVHDGRSRLERASDLVRQLSIFSSNEILDDINTQDLRFLLIPVYLGELTLKVIEPNGKRRSILETAKTHFDSFLSICEEHQLMRDEDLRVFKHRQEGIGGNSTASIRLNPAQQRQQKIDQYKREKAAENQLKELRAQLNTNNDNDNDMNNDRDDVERDWVLAAIQLYIIKALQHLQGIDQELVMVKEMEAMAEDRRRMSPSGQQQEEPQRDRRIPPPTWGHDKPLLNKQGRPLQPFVITNKRQELRDQVFRPGWSLPTMTIDEYLQQEEERGNIIKGGGKSPPEKEEIDDNDYEALDADTMKKREWDEFTEANPKGWGNRGNKG</sequence>
<keyword evidence="4" id="KW-1185">Reference proteome</keyword>
<dbReference type="GO" id="GO:0035303">
    <property type="term" value="P:regulation of dephosphorylation"/>
    <property type="evidence" value="ECO:0007669"/>
    <property type="project" value="TreeGrafter"/>
</dbReference>
<evidence type="ECO:0000313" key="4">
    <source>
        <dbReference type="Proteomes" id="UP001209540"/>
    </source>
</evidence>
<dbReference type="GO" id="GO:0051721">
    <property type="term" value="F:protein phosphatase 2A binding"/>
    <property type="evidence" value="ECO:0007669"/>
    <property type="project" value="TreeGrafter"/>
</dbReference>
<protein>
    <submittedName>
        <fullName evidence="3">TAP42-like protein</fullName>
    </submittedName>
</protein>
<dbReference type="Gene3D" id="1.25.40.540">
    <property type="entry name" value="TAP42-like family"/>
    <property type="match status" value="1"/>
</dbReference>
<accession>A0AAD5KAU2</accession>
<evidence type="ECO:0000256" key="2">
    <source>
        <dbReference type="SAM" id="MobiDB-lite"/>
    </source>
</evidence>
<feature type="region of interest" description="Disordered" evidence="2">
    <location>
        <begin position="308"/>
        <end position="327"/>
    </location>
</feature>
<feature type="region of interest" description="Disordered" evidence="2">
    <location>
        <begin position="230"/>
        <end position="269"/>
    </location>
</feature>
<dbReference type="Pfam" id="PF04177">
    <property type="entry name" value="TAP42"/>
    <property type="match status" value="1"/>
</dbReference>
<dbReference type="Proteomes" id="UP001209540">
    <property type="component" value="Unassembled WGS sequence"/>
</dbReference>
<gene>
    <name evidence="3" type="ORF">BDA99DRAFT_554888</name>
</gene>
<organism evidence="3 4">
    <name type="scientific">Phascolomyces articulosus</name>
    <dbReference type="NCBI Taxonomy" id="60185"/>
    <lineage>
        <taxon>Eukaryota</taxon>
        <taxon>Fungi</taxon>
        <taxon>Fungi incertae sedis</taxon>
        <taxon>Mucoromycota</taxon>
        <taxon>Mucoromycotina</taxon>
        <taxon>Mucoromycetes</taxon>
        <taxon>Mucorales</taxon>
        <taxon>Lichtheimiaceae</taxon>
        <taxon>Phascolomyces</taxon>
    </lineage>
</organism>
<dbReference type="GO" id="GO:0009966">
    <property type="term" value="P:regulation of signal transduction"/>
    <property type="evidence" value="ECO:0007669"/>
    <property type="project" value="InterPro"/>
</dbReference>
<dbReference type="AlphaFoldDB" id="A0AAD5KAU2"/>
<dbReference type="InterPro" id="IPR038511">
    <property type="entry name" value="TAP42/TAP46-like_sf"/>
</dbReference>
<evidence type="ECO:0000256" key="1">
    <source>
        <dbReference type="SAM" id="Coils"/>
    </source>
</evidence>
<feature type="compositionally biased region" description="Basic and acidic residues" evidence="2">
    <location>
        <begin position="244"/>
        <end position="262"/>
    </location>
</feature>
<dbReference type="GO" id="GO:0005829">
    <property type="term" value="C:cytosol"/>
    <property type="evidence" value="ECO:0007669"/>
    <property type="project" value="TreeGrafter"/>
</dbReference>
<proteinExistence type="predicted"/>
<reference evidence="3" key="2">
    <citation type="submission" date="2023-02" db="EMBL/GenBank/DDBJ databases">
        <authorList>
            <consortium name="DOE Joint Genome Institute"/>
            <person name="Mondo S.J."/>
            <person name="Chang Y."/>
            <person name="Wang Y."/>
            <person name="Ahrendt S."/>
            <person name="Andreopoulos W."/>
            <person name="Barry K."/>
            <person name="Beard J."/>
            <person name="Benny G.L."/>
            <person name="Blankenship S."/>
            <person name="Bonito G."/>
            <person name="Cuomo C."/>
            <person name="Desiro A."/>
            <person name="Gervers K.A."/>
            <person name="Hundley H."/>
            <person name="Kuo A."/>
            <person name="LaButti K."/>
            <person name="Lang B.F."/>
            <person name="Lipzen A."/>
            <person name="O'Donnell K."/>
            <person name="Pangilinan J."/>
            <person name="Reynolds N."/>
            <person name="Sandor L."/>
            <person name="Smith M.W."/>
            <person name="Tsang A."/>
            <person name="Grigoriev I.V."/>
            <person name="Stajich J.E."/>
            <person name="Spatafora J.W."/>
        </authorList>
    </citation>
    <scope>NUCLEOTIDE SEQUENCE</scope>
    <source>
        <strain evidence="3">RSA 2281</strain>
    </source>
</reference>
<dbReference type="EMBL" id="JAIXMP010000002">
    <property type="protein sequence ID" value="KAI9276944.1"/>
    <property type="molecule type" value="Genomic_DNA"/>
</dbReference>
<feature type="coiled-coil region" evidence="1">
    <location>
        <begin position="148"/>
        <end position="181"/>
    </location>
</feature>
<reference evidence="3" key="1">
    <citation type="journal article" date="2022" name="IScience">
        <title>Evolution of zygomycete secretomes and the origins of terrestrial fungal ecologies.</title>
        <authorList>
            <person name="Chang Y."/>
            <person name="Wang Y."/>
            <person name="Mondo S."/>
            <person name="Ahrendt S."/>
            <person name="Andreopoulos W."/>
            <person name="Barry K."/>
            <person name="Beard J."/>
            <person name="Benny G.L."/>
            <person name="Blankenship S."/>
            <person name="Bonito G."/>
            <person name="Cuomo C."/>
            <person name="Desiro A."/>
            <person name="Gervers K.A."/>
            <person name="Hundley H."/>
            <person name="Kuo A."/>
            <person name="LaButti K."/>
            <person name="Lang B.F."/>
            <person name="Lipzen A."/>
            <person name="O'Donnell K."/>
            <person name="Pangilinan J."/>
            <person name="Reynolds N."/>
            <person name="Sandor L."/>
            <person name="Smith M.E."/>
            <person name="Tsang A."/>
            <person name="Grigoriev I.V."/>
            <person name="Stajich J.E."/>
            <person name="Spatafora J.W."/>
        </authorList>
    </citation>
    <scope>NUCLEOTIDE SEQUENCE</scope>
    <source>
        <strain evidence="3">RSA 2281</strain>
    </source>
</reference>
<comment type="caution">
    <text evidence="3">The sequence shown here is derived from an EMBL/GenBank/DDBJ whole genome shotgun (WGS) entry which is preliminary data.</text>
</comment>
<feature type="region of interest" description="Disordered" evidence="2">
    <location>
        <begin position="341"/>
        <end position="361"/>
    </location>
</feature>